<dbReference type="OrthoDB" id="431557at2759"/>
<dbReference type="GO" id="GO:0005634">
    <property type="term" value="C:nucleus"/>
    <property type="evidence" value="ECO:0007669"/>
    <property type="project" value="UniProtKB-SubCell"/>
</dbReference>
<accession>A0A8J5XXI0</accession>
<keyword evidence="2 4" id="KW-0647">Proteasome</keyword>
<dbReference type="PROSITE" id="PS00388">
    <property type="entry name" value="PROTEASOME_ALPHA_1"/>
    <property type="match status" value="1"/>
</dbReference>
<evidence type="ECO:0000256" key="1">
    <source>
        <dbReference type="ARBA" id="ARBA00022490"/>
    </source>
</evidence>
<reference evidence="7" key="1">
    <citation type="submission" date="2021-05" db="EMBL/GenBank/DDBJ databases">
        <title>The genome of the haptophyte Pavlova lutheri (Diacronema luteri, Pavlovales) - a model for lipid biosynthesis in eukaryotic algae.</title>
        <authorList>
            <person name="Hulatt C.J."/>
            <person name="Posewitz M.C."/>
        </authorList>
    </citation>
    <scope>NUCLEOTIDE SEQUENCE</scope>
    <source>
        <strain evidence="7">NIVA-4/92</strain>
    </source>
</reference>
<keyword evidence="1 5" id="KW-0963">Cytoplasm</keyword>
<proteinExistence type="inferred from homology"/>
<dbReference type="Pfam" id="PF10584">
    <property type="entry name" value="Proteasome_A_N"/>
    <property type="match status" value="1"/>
</dbReference>
<name>A0A8J5XXI0_DIALT</name>
<evidence type="ECO:0000259" key="6">
    <source>
        <dbReference type="PROSITE" id="PS00388"/>
    </source>
</evidence>
<dbReference type="OMA" id="RSMIDHA"/>
<comment type="subcellular location">
    <subcellularLocation>
        <location evidence="5">Cytoplasm</location>
    </subcellularLocation>
    <subcellularLocation>
        <location evidence="5">Nucleus</location>
    </subcellularLocation>
</comment>
<comment type="similarity">
    <text evidence="4 5">Belongs to the peptidase T1A family.</text>
</comment>
<dbReference type="CDD" id="cd03753">
    <property type="entry name" value="proteasome_alpha_type_5"/>
    <property type="match status" value="1"/>
</dbReference>
<comment type="caution">
    <text evidence="7">The sequence shown here is derived from an EMBL/GenBank/DDBJ whole genome shotgun (WGS) entry which is preliminary data.</text>
</comment>
<dbReference type="SUPFAM" id="SSF56235">
    <property type="entry name" value="N-terminal nucleophile aminohydrolases (Ntn hydrolases)"/>
    <property type="match status" value="1"/>
</dbReference>
<dbReference type="PANTHER" id="PTHR11599">
    <property type="entry name" value="PROTEASOME SUBUNIT ALPHA/BETA"/>
    <property type="match status" value="1"/>
</dbReference>
<keyword evidence="8" id="KW-1185">Reference proteome</keyword>
<dbReference type="PROSITE" id="PS51475">
    <property type="entry name" value="PROTEASOME_ALPHA_2"/>
    <property type="match status" value="1"/>
</dbReference>
<evidence type="ECO:0000256" key="3">
    <source>
        <dbReference type="ARBA" id="ARBA00023242"/>
    </source>
</evidence>
<dbReference type="AlphaFoldDB" id="A0A8J5XXI0"/>
<dbReference type="InterPro" id="IPR000426">
    <property type="entry name" value="Proteasome_asu_N"/>
</dbReference>
<protein>
    <recommendedName>
        <fullName evidence="5">Proteasome subunit alpha type</fullName>
    </recommendedName>
</protein>
<feature type="domain" description="Proteasome alpha-type subunits" evidence="6">
    <location>
        <begin position="8"/>
        <end position="30"/>
    </location>
</feature>
<sequence length="262" mass="28328">MFMTRSEYDRGVNTFSPEGRLFQVEYAIEAIKLGSTVVGVRTNEGVVLAVEKRISSPLLEPASVEKIAEVDSHIGVAMSGLTADARTLVEHARTEAQYHRFAFNEPMLAEALTQSICDLALGFGETDEASMSRPFGVSLLIAAWDEHGPQLFHTDPSGTSSRYDAKAIGSASEGAQTALQEAYKKDMTLGQAEALAVATLKQVMEEKISDTNISVSSVTLPEADAPEPLKFACHYVPGSARQPVFHIYTTAEVKAIMDRLTA</sequence>
<dbReference type="Gene3D" id="3.60.20.10">
    <property type="entry name" value="Glutamine Phosphoribosylpyrophosphate, subunit 1, domain 1"/>
    <property type="match status" value="1"/>
</dbReference>
<dbReference type="InterPro" id="IPR001353">
    <property type="entry name" value="Proteasome_sua/b"/>
</dbReference>
<dbReference type="GO" id="GO:0043161">
    <property type="term" value="P:proteasome-mediated ubiquitin-dependent protein catabolic process"/>
    <property type="evidence" value="ECO:0007669"/>
    <property type="project" value="InterPro"/>
</dbReference>
<evidence type="ECO:0000256" key="4">
    <source>
        <dbReference type="PROSITE-ProRule" id="PRU00808"/>
    </source>
</evidence>
<organism evidence="7 8">
    <name type="scientific">Diacronema lutheri</name>
    <name type="common">Unicellular marine alga</name>
    <name type="synonym">Monochrysis lutheri</name>
    <dbReference type="NCBI Taxonomy" id="2081491"/>
    <lineage>
        <taxon>Eukaryota</taxon>
        <taxon>Haptista</taxon>
        <taxon>Haptophyta</taxon>
        <taxon>Pavlovophyceae</taxon>
        <taxon>Pavlovales</taxon>
        <taxon>Pavlovaceae</taxon>
        <taxon>Diacronema</taxon>
    </lineage>
</organism>
<dbReference type="InterPro" id="IPR023332">
    <property type="entry name" value="Proteasome_alpha-type"/>
</dbReference>
<evidence type="ECO:0000256" key="5">
    <source>
        <dbReference type="RuleBase" id="RU000551"/>
    </source>
</evidence>
<dbReference type="GO" id="GO:0019773">
    <property type="term" value="C:proteasome core complex, alpha-subunit complex"/>
    <property type="evidence" value="ECO:0007669"/>
    <property type="project" value="UniProtKB-UniRule"/>
</dbReference>
<dbReference type="InterPro" id="IPR033812">
    <property type="entry name" value="Proteasome_alpha_type_5"/>
</dbReference>
<dbReference type="EMBL" id="JAGTXO010000001">
    <property type="protein sequence ID" value="KAG8470357.1"/>
    <property type="molecule type" value="Genomic_DNA"/>
</dbReference>
<dbReference type="NCBIfam" id="NF003075">
    <property type="entry name" value="PRK03996.1"/>
    <property type="match status" value="1"/>
</dbReference>
<dbReference type="Pfam" id="PF00227">
    <property type="entry name" value="Proteasome"/>
    <property type="match status" value="1"/>
</dbReference>
<dbReference type="GO" id="GO:0005737">
    <property type="term" value="C:cytoplasm"/>
    <property type="evidence" value="ECO:0007669"/>
    <property type="project" value="UniProtKB-SubCell"/>
</dbReference>
<evidence type="ECO:0000313" key="8">
    <source>
        <dbReference type="Proteomes" id="UP000751190"/>
    </source>
</evidence>
<dbReference type="InterPro" id="IPR029055">
    <property type="entry name" value="Ntn_hydrolases_N"/>
</dbReference>
<evidence type="ECO:0000256" key="2">
    <source>
        <dbReference type="ARBA" id="ARBA00022942"/>
    </source>
</evidence>
<dbReference type="SMART" id="SM00948">
    <property type="entry name" value="Proteasome_A_N"/>
    <property type="match status" value="1"/>
</dbReference>
<gene>
    <name evidence="7" type="ORF">KFE25_008778</name>
</gene>
<keyword evidence="3 5" id="KW-0539">Nucleus</keyword>
<dbReference type="InterPro" id="IPR050115">
    <property type="entry name" value="Proteasome_alpha"/>
</dbReference>
<evidence type="ECO:0000313" key="7">
    <source>
        <dbReference type="EMBL" id="KAG8470357.1"/>
    </source>
</evidence>
<comment type="subunit">
    <text evidence="5">The 26S proteasome consists of a 20S proteasome core and two 19S regulatory subunits.</text>
</comment>
<dbReference type="FunFam" id="3.60.20.10:FF:000054">
    <property type="entry name" value="Proteasome subunit alpha type"/>
    <property type="match status" value="1"/>
</dbReference>
<dbReference type="Proteomes" id="UP000751190">
    <property type="component" value="Unassembled WGS sequence"/>
</dbReference>